<evidence type="ECO:0000256" key="2">
    <source>
        <dbReference type="ARBA" id="ARBA00023125"/>
    </source>
</evidence>
<evidence type="ECO:0000256" key="1">
    <source>
        <dbReference type="ARBA" id="ARBA00023015"/>
    </source>
</evidence>
<dbReference type="AlphaFoldDB" id="A0A1H6AHV0"/>
<dbReference type="PROSITE" id="PS01081">
    <property type="entry name" value="HTH_TETR_1"/>
    <property type="match status" value="1"/>
</dbReference>
<dbReference type="PANTHER" id="PTHR30055">
    <property type="entry name" value="HTH-TYPE TRANSCRIPTIONAL REGULATOR RUTR"/>
    <property type="match status" value="1"/>
</dbReference>
<dbReference type="PRINTS" id="PR00455">
    <property type="entry name" value="HTHTETR"/>
</dbReference>
<proteinExistence type="predicted"/>
<organism evidence="6 9">
    <name type="scientific">Saccharopolyspora kobensis</name>
    <dbReference type="NCBI Taxonomy" id="146035"/>
    <lineage>
        <taxon>Bacteria</taxon>
        <taxon>Bacillati</taxon>
        <taxon>Actinomycetota</taxon>
        <taxon>Actinomycetes</taxon>
        <taxon>Pseudonocardiales</taxon>
        <taxon>Pseudonocardiaceae</taxon>
        <taxon>Saccharopolyspora</taxon>
    </lineage>
</organism>
<dbReference type="GO" id="GO:0003700">
    <property type="term" value="F:DNA-binding transcription factor activity"/>
    <property type="evidence" value="ECO:0007669"/>
    <property type="project" value="TreeGrafter"/>
</dbReference>
<dbReference type="EMBL" id="FOME01000012">
    <property type="protein sequence ID" value="SFE57655.1"/>
    <property type="molecule type" value="Genomic_DNA"/>
</dbReference>
<evidence type="ECO:0000256" key="4">
    <source>
        <dbReference type="PROSITE-ProRule" id="PRU00335"/>
    </source>
</evidence>
<protein>
    <submittedName>
        <fullName evidence="6">Transcriptional regulator, TetR family</fullName>
    </submittedName>
</protein>
<keyword evidence="1" id="KW-0805">Transcription regulation</keyword>
<evidence type="ECO:0000313" key="8">
    <source>
        <dbReference type="Proteomes" id="UP000199690"/>
    </source>
</evidence>
<evidence type="ECO:0000313" key="7">
    <source>
        <dbReference type="EMBL" id="SFE57655.1"/>
    </source>
</evidence>
<dbReference type="PANTHER" id="PTHR30055:SF234">
    <property type="entry name" value="HTH-TYPE TRANSCRIPTIONAL REGULATOR BETI"/>
    <property type="match status" value="1"/>
</dbReference>
<feature type="domain" description="HTH tetR-type" evidence="5">
    <location>
        <begin position="11"/>
        <end position="71"/>
    </location>
</feature>
<dbReference type="Gene3D" id="1.10.10.60">
    <property type="entry name" value="Homeodomain-like"/>
    <property type="match status" value="1"/>
</dbReference>
<dbReference type="Proteomes" id="UP000236729">
    <property type="component" value="Unassembled WGS sequence"/>
</dbReference>
<dbReference type="SMR" id="A0A1H6AHV0"/>
<gene>
    <name evidence="6" type="ORF">SAMN02982929_02338</name>
    <name evidence="7" type="ORF">SAMN05216506_112172</name>
</gene>
<feature type="DNA-binding region" description="H-T-H motif" evidence="4">
    <location>
        <begin position="34"/>
        <end position="53"/>
    </location>
</feature>
<keyword evidence="3" id="KW-0804">Transcription</keyword>
<dbReference type="RefSeq" id="WP_093356819.1">
    <property type="nucleotide sequence ID" value="NZ_FNVB01000003.1"/>
</dbReference>
<evidence type="ECO:0000313" key="9">
    <source>
        <dbReference type="Proteomes" id="UP000236729"/>
    </source>
</evidence>
<evidence type="ECO:0000313" key="6">
    <source>
        <dbReference type="EMBL" id="SEG48333.1"/>
    </source>
</evidence>
<reference evidence="8 9" key="2">
    <citation type="submission" date="2016-10" db="EMBL/GenBank/DDBJ databases">
        <authorList>
            <person name="Varghese N."/>
            <person name="Submissions S."/>
        </authorList>
    </citation>
    <scope>NUCLEOTIDE SEQUENCE [LARGE SCALE GENOMIC DNA]</scope>
    <source>
        <strain evidence="9">ATCC 20501</strain>
        <strain evidence="7 8">CGMCC 4.3529</strain>
    </source>
</reference>
<dbReference type="InterPro" id="IPR023772">
    <property type="entry name" value="DNA-bd_HTH_TetR-type_CS"/>
</dbReference>
<dbReference type="InterPro" id="IPR050109">
    <property type="entry name" value="HTH-type_TetR-like_transc_reg"/>
</dbReference>
<accession>A0A1H6AHV0</accession>
<reference evidence="6" key="1">
    <citation type="submission" date="2016-10" db="EMBL/GenBank/DDBJ databases">
        <authorList>
            <person name="de Groot N.N."/>
        </authorList>
    </citation>
    <scope>NUCLEOTIDE SEQUENCE [LARGE SCALE GENOMIC DNA]</scope>
    <source>
        <strain evidence="6">ATCC 20501</strain>
    </source>
</reference>
<dbReference type="Pfam" id="PF00440">
    <property type="entry name" value="TetR_N"/>
    <property type="match status" value="1"/>
</dbReference>
<sequence>MEAGRRERKKQLTRRALVTAAIRLFDERGYDRTTVAEIAEAADVSKRTFFLHFPTKEDVLLADAEVRTGLALRAIEDRGPAASVREVLAAAADSMIANVSATELPSGLAALRAELVVTNPAVQARMLHVLFSAQTRLADALHRAYPDLLDATSAAATVGALIGAINAATITSLSLGQTPRETRRAMQRAAETVLRATEPLS</sequence>
<dbReference type="PROSITE" id="PS50977">
    <property type="entry name" value="HTH_TETR_2"/>
    <property type="match status" value="1"/>
</dbReference>
<evidence type="ECO:0000256" key="3">
    <source>
        <dbReference type="ARBA" id="ARBA00023163"/>
    </source>
</evidence>
<keyword evidence="8" id="KW-1185">Reference proteome</keyword>
<keyword evidence="2 4" id="KW-0238">DNA-binding</keyword>
<dbReference type="SUPFAM" id="SSF46689">
    <property type="entry name" value="Homeodomain-like"/>
    <property type="match status" value="1"/>
</dbReference>
<dbReference type="Gene3D" id="1.10.357.10">
    <property type="entry name" value="Tetracycline Repressor, domain 2"/>
    <property type="match status" value="1"/>
</dbReference>
<dbReference type="InterPro" id="IPR009057">
    <property type="entry name" value="Homeodomain-like_sf"/>
</dbReference>
<accession>A0A1I2BNA9</accession>
<dbReference type="EMBL" id="FNVB01000003">
    <property type="protein sequence ID" value="SEG48333.1"/>
    <property type="molecule type" value="Genomic_DNA"/>
</dbReference>
<dbReference type="Proteomes" id="UP000199690">
    <property type="component" value="Unassembled WGS sequence"/>
</dbReference>
<evidence type="ECO:0000259" key="5">
    <source>
        <dbReference type="PROSITE" id="PS50977"/>
    </source>
</evidence>
<dbReference type="GO" id="GO:0000976">
    <property type="term" value="F:transcription cis-regulatory region binding"/>
    <property type="evidence" value="ECO:0007669"/>
    <property type="project" value="TreeGrafter"/>
</dbReference>
<dbReference type="InterPro" id="IPR001647">
    <property type="entry name" value="HTH_TetR"/>
</dbReference>
<name>A0A1H6AHV0_9PSEU</name>